<evidence type="ECO:0000256" key="4">
    <source>
        <dbReference type="ARBA" id="ARBA00022692"/>
    </source>
</evidence>
<dbReference type="Gene3D" id="1.10.3720.10">
    <property type="entry name" value="MetI-like"/>
    <property type="match status" value="1"/>
</dbReference>
<dbReference type="InterPro" id="IPR045621">
    <property type="entry name" value="BPD_transp_1_N"/>
</dbReference>
<evidence type="ECO:0000256" key="3">
    <source>
        <dbReference type="ARBA" id="ARBA00022475"/>
    </source>
</evidence>
<feature type="transmembrane region" description="Helical" evidence="7">
    <location>
        <begin position="132"/>
        <end position="156"/>
    </location>
</feature>
<evidence type="ECO:0000256" key="2">
    <source>
        <dbReference type="ARBA" id="ARBA00022448"/>
    </source>
</evidence>
<feature type="domain" description="ABC transporter type 1 GsiC-like N-terminal" evidence="8">
    <location>
        <begin position="3"/>
        <end position="71"/>
    </location>
</feature>
<name>A0A382HWU2_9ZZZZ</name>
<keyword evidence="2" id="KW-0813">Transport</keyword>
<proteinExistence type="predicted"/>
<evidence type="ECO:0000256" key="7">
    <source>
        <dbReference type="SAM" id="Phobius"/>
    </source>
</evidence>
<keyword evidence="6 7" id="KW-0472">Membrane</keyword>
<keyword evidence="3" id="KW-1003">Cell membrane</keyword>
<evidence type="ECO:0000256" key="5">
    <source>
        <dbReference type="ARBA" id="ARBA00022989"/>
    </source>
</evidence>
<dbReference type="PANTHER" id="PTHR43163:SF6">
    <property type="entry name" value="DIPEPTIDE TRANSPORT SYSTEM PERMEASE PROTEIN DPPB-RELATED"/>
    <property type="match status" value="1"/>
</dbReference>
<evidence type="ECO:0000256" key="6">
    <source>
        <dbReference type="ARBA" id="ARBA00023136"/>
    </source>
</evidence>
<dbReference type="PANTHER" id="PTHR43163">
    <property type="entry name" value="DIPEPTIDE TRANSPORT SYSTEM PERMEASE PROTEIN DPPB-RELATED"/>
    <property type="match status" value="1"/>
</dbReference>
<keyword evidence="4 7" id="KW-0812">Transmembrane</keyword>
<gene>
    <name evidence="9" type="ORF">METZ01_LOCUS244221</name>
</gene>
<dbReference type="AlphaFoldDB" id="A0A382HWU2"/>
<dbReference type="Pfam" id="PF19300">
    <property type="entry name" value="BPD_transp_1_N"/>
    <property type="match status" value="1"/>
</dbReference>
<dbReference type="InterPro" id="IPR035906">
    <property type="entry name" value="MetI-like_sf"/>
</dbReference>
<dbReference type="EMBL" id="UINC01063588">
    <property type="protein sequence ID" value="SVB91367.1"/>
    <property type="molecule type" value="Genomic_DNA"/>
</dbReference>
<sequence length="174" mass="19578">MGMYIARRLFWLPALLFAVSLITFYLFRVAPGDPVTVMLGAKARPEAAERLRHELGLDRPFWVQYFDYVFSYARGDFGESLRYPGQSVKDLIIPKMWVSAQLSFVALAISVIFGLPLGFYVAHKQGYAIDPIIIIAALSLMAILPMISVPTLLWVFCLKLGWLPCSGWGGLWDT</sequence>
<reference evidence="9" key="1">
    <citation type="submission" date="2018-05" db="EMBL/GenBank/DDBJ databases">
        <authorList>
            <person name="Lanie J.A."/>
            <person name="Ng W.-L."/>
            <person name="Kazmierczak K.M."/>
            <person name="Andrzejewski T.M."/>
            <person name="Davidsen T.M."/>
            <person name="Wayne K.J."/>
            <person name="Tettelin H."/>
            <person name="Glass J.I."/>
            <person name="Rusch D."/>
            <person name="Podicherti R."/>
            <person name="Tsui H.-C.T."/>
            <person name="Winkler M.E."/>
        </authorList>
    </citation>
    <scope>NUCLEOTIDE SEQUENCE</scope>
</reference>
<organism evidence="9">
    <name type="scientific">marine metagenome</name>
    <dbReference type="NCBI Taxonomy" id="408172"/>
    <lineage>
        <taxon>unclassified sequences</taxon>
        <taxon>metagenomes</taxon>
        <taxon>ecological metagenomes</taxon>
    </lineage>
</organism>
<evidence type="ECO:0000256" key="1">
    <source>
        <dbReference type="ARBA" id="ARBA00004651"/>
    </source>
</evidence>
<comment type="subcellular location">
    <subcellularLocation>
        <location evidence="1">Cell membrane</location>
        <topology evidence="1">Multi-pass membrane protein</topology>
    </subcellularLocation>
</comment>
<feature type="transmembrane region" description="Helical" evidence="7">
    <location>
        <begin position="9"/>
        <end position="27"/>
    </location>
</feature>
<protein>
    <recommendedName>
        <fullName evidence="8">ABC transporter type 1 GsiC-like N-terminal domain-containing protein</fullName>
    </recommendedName>
</protein>
<feature type="non-terminal residue" evidence="9">
    <location>
        <position position="174"/>
    </location>
</feature>
<feature type="transmembrane region" description="Helical" evidence="7">
    <location>
        <begin position="96"/>
        <end position="120"/>
    </location>
</feature>
<keyword evidence="5 7" id="KW-1133">Transmembrane helix</keyword>
<accession>A0A382HWU2</accession>
<dbReference type="SUPFAM" id="SSF161098">
    <property type="entry name" value="MetI-like"/>
    <property type="match status" value="1"/>
</dbReference>
<evidence type="ECO:0000313" key="9">
    <source>
        <dbReference type="EMBL" id="SVB91367.1"/>
    </source>
</evidence>
<dbReference type="GO" id="GO:0005886">
    <property type="term" value="C:plasma membrane"/>
    <property type="evidence" value="ECO:0007669"/>
    <property type="project" value="UniProtKB-SubCell"/>
</dbReference>
<evidence type="ECO:0000259" key="8">
    <source>
        <dbReference type="Pfam" id="PF19300"/>
    </source>
</evidence>